<evidence type="ECO:0000313" key="9">
    <source>
        <dbReference type="EMBL" id="MBG8553910.1"/>
    </source>
</evidence>
<feature type="transmembrane region" description="Helical" evidence="7">
    <location>
        <begin position="239"/>
        <end position="259"/>
    </location>
</feature>
<dbReference type="RefSeq" id="WP_196954934.1">
    <property type="nucleotide sequence ID" value="NZ_JADWYK010000005.1"/>
</dbReference>
<feature type="transmembrane region" description="Helical" evidence="7">
    <location>
        <begin position="377"/>
        <end position="396"/>
    </location>
</feature>
<feature type="transmembrane region" description="Helical" evidence="7">
    <location>
        <begin position="457"/>
        <end position="477"/>
    </location>
</feature>
<feature type="transmembrane region" description="Helical" evidence="7">
    <location>
        <begin position="347"/>
        <end position="370"/>
    </location>
</feature>
<keyword evidence="10" id="KW-1185">Reference proteome</keyword>
<keyword evidence="6 7" id="KW-0472">Membrane</keyword>
<dbReference type="PANTHER" id="PTHR43731">
    <property type="entry name" value="RHOMBOID PROTEASE"/>
    <property type="match status" value="1"/>
</dbReference>
<evidence type="ECO:0000256" key="3">
    <source>
        <dbReference type="ARBA" id="ARBA00022692"/>
    </source>
</evidence>
<dbReference type="PANTHER" id="PTHR43731:SF14">
    <property type="entry name" value="PRESENILIN-ASSOCIATED RHOMBOID-LIKE PROTEIN, MITOCHONDRIAL"/>
    <property type="match status" value="1"/>
</dbReference>
<keyword evidence="9" id="KW-0645">Protease</keyword>
<feature type="domain" description="Peptidase S54 rhomboid" evidence="8">
    <location>
        <begin position="338"/>
        <end position="475"/>
    </location>
</feature>
<sequence>MYQLKLLEPPQEIMTIWAPVALGGLLTFFFLRPRFKLLIPNKNDSWGTLFGMIATFGLVAPCLNLLEYLVASTGRLEALSSVEQLPRQPAARYYTLARYHISKQGAWAHPSITVSGKHNEHLDLAFYVSCPILSSVADTAQARPVAWLGTAFHQQISNRLSAEEKEREYQRFIERTTAEFDRRNLHDFTYLQQTDNDEARRGYRAAIAENPRRRGGPEPVVLLAVHEPFANRSADSLRWYWISTSIAAALFGFLLLFPSLNTDAILSFRAGERAPDETWQLLAGGLLPRKSFWVTPLLLDSNLLLYSIMALSGLGVVSFQGSDLLAWGASYGPAIRAGESWRLLTGAFLHGGLMHLANNVVALGFAGWVLEKAIGSGWLLVLYLLSALGASLAGVWWHEATISIGASGAIFGLYGFGLWLLLRRSVAVELRTLLVVNLFFMLTSLVLGFILPGVDNAGHLGGLLTGFLLGVVLFPLLRQRLSTYQE</sequence>
<dbReference type="Gene3D" id="1.20.1540.10">
    <property type="entry name" value="Rhomboid-like"/>
    <property type="match status" value="1"/>
</dbReference>
<protein>
    <submittedName>
        <fullName evidence="9">Rhomboid family intramembrane serine protease</fullName>
    </submittedName>
</protein>
<evidence type="ECO:0000259" key="8">
    <source>
        <dbReference type="Pfam" id="PF01694"/>
    </source>
</evidence>
<evidence type="ECO:0000256" key="7">
    <source>
        <dbReference type="SAM" id="Phobius"/>
    </source>
</evidence>
<reference evidence="9 10" key="1">
    <citation type="submission" date="2020-11" db="EMBL/GenBank/DDBJ databases">
        <title>Hymenobacter sp.</title>
        <authorList>
            <person name="Kim M.K."/>
        </authorList>
    </citation>
    <scope>NUCLEOTIDE SEQUENCE [LARGE SCALE GENOMIC DNA]</scope>
    <source>
        <strain evidence="9 10">BT594</strain>
    </source>
</reference>
<comment type="subcellular location">
    <subcellularLocation>
        <location evidence="1">Membrane</location>
        <topology evidence="1">Multi-pass membrane protein</topology>
    </subcellularLocation>
</comment>
<dbReference type="EMBL" id="JADWYK010000005">
    <property type="protein sequence ID" value="MBG8553910.1"/>
    <property type="molecule type" value="Genomic_DNA"/>
</dbReference>
<keyword evidence="5 7" id="KW-1133">Transmembrane helix</keyword>
<feature type="transmembrane region" description="Helical" evidence="7">
    <location>
        <begin position="12"/>
        <end position="31"/>
    </location>
</feature>
<dbReference type="InterPro" id="IPR035952">
    <property type="entry name" value="Rhomboid-like_sf"/>
</dbReference>
<evidence type="ECO:0000256" key="6">
    <source>
        <dbReference type="ARBA" id="ARBA00023136"/>
    </source>
</evidence>
<dbReference type="InterPro" id="IPR022764">
    <property type="entry name" value="Peptidase_S54_rhomboid_dom"/>
</dbReference>
<feature type="transmembrane region" description="Helical" evidence="7">
    <location>
        <begin position="402"/>
        <end position="422"/>
    </location>
</feature>
<feature type="transmembrane region" description="Helical" evidence="7">
    <location>
        <begin position="46"/>
        <end position="66"/>
    </location>
</feature>
<evidence type="ECO:0000256" key="2">
    <source>
        <dbReference type="ARBA" id="ARBA00009045"/>
    </source>
</evidence>
<name>A0ABS0L1C1_9BACT</name>
<accession>A0ABS0L1C1</accession>
<feature type="transmembrane region" description="Helical" evidence="7">
    <location>
        <begin position="434"/>
        <end position="451"/>
    </location>
</feature>
<dbReference type="SUPFAM" id="SSF144091">
    <property type="entry name" value="Rhomboid-like"/>
    <property type="match status" value="1"/>
</dbReference>
<keyword evidence="3 7" id="KW-0812">Transmembrane</keyword>
<dbReference type="GO" id="GO:0006508">
    <property type="term" value="P:proteolysis"/>
    <property type="evidence" value="ECO:0007669"/>
    <property type="project" value="UniProtKB-KW"/>
</dbReference>
<keyword evidence="4" id="KW-0378">Hydrolase</keyword>
<organism evidence="9 10">
    <name type="scientific">Hymenobacter guriensis</name>
    <dbReference type="NCBI Taxonomy" id="2793065"/>
    <lineage>
        <taxon>Bacteria</taxon>
        <taxon>Pseudomonadati</taxon>
        <taxon>Bacteroidota</taxon>
        <taxon>Cytophagia</taxon>
        <taxon>Cytophagales</taxon>
        <taxon>Hymenobacteraceae</taxon>
        <taxon>Hymenobacter</taxon>
    </lineage>
</organism>
<comment type="caution">
    <text evidence="9">The sequence shown here is derived from an EMBL/GenBank/DDBJ whole genome shotgun (WGS) entry which is preliminary data.</text>
</comment>
<dbReference type="InterPro" id="IPR050925">
    <property type="entry name" value="Rhomboid_protease_S54"/>
</dbReference>
<comment type="similarity">
    <text evidence="2">Belongs to the peptidase S54 family.</text>
</comment>
<evidence type="ECO:0000256" key="5">
    <source>
        <dbReference type="ARBA" id="ARBA00022989"/>
    </source>
</evidence>
<dbReference type="Pfam" id="PF01694">
    <property type="entry name" value="Rhomboid"/>
    <property type="match status" value="1"/>
</dbReference>
<gene>
    <name evidence="9" type="ORF">I5L79_10150</name>
</gene>
<evidence type="ECO:0000256" key="4">
    <source>
        <dbReference type="ARBA" id="ARBA00022801"/>
    </source>
</evidence>
<evidence type="ECO:0000256" key="1">
    <source>
        <dbReference type="ARBA" id="ARBA00004141"/>
    </source>
</evidence>
<evidence type="ECO:0000313" key="10">
    <source>
        <dbReference type="Proteomes" id="UP000601099"/>
    </source>
</evidence>
<dbReference type="Proteomes" id="UP000601099">
    <property type="component" value="Unassembled WGS sequence"/>
</dbReference>
<dbReference type="GO" id="GO:0008233">
    <property type="term" value="F:peptidase activity"/>
    <property type="evidence" value="ECO:0007669"/>
    <property type="project" value="UniProtKB-KW"/>
</dbReference>
<proteinExistence type="inferred from homology"/>